<dbReference type="InterPro" id="IPR027417">
    <property type="entry name" value="P-loop_NTPase"/>
</dbReference>
<dbReference type="Gene3D" id="3.40.50.300">
    <property type="entry name" value="P-loop containing nucleotide triphosphate hydrolases"/>
    <property type="match status" value="1"/>
</dbReference>
<dbReference type="PANTHER" id="PTHR23077:SF132">
    <property type="entry name" value="ATP-DEPENDENT ZN PROTEASE"/>
    <property type="match status" value="1"/>
</dbReference>
<feature type="region of interest" description="Disordered" evidence="2">
    <location>
        <begin position="78"/>
        <end position="102"/>
    </location>
</feature>
<keyword evidence="6" id="KW-1185">Reference proteome</keyword>
<evidence type="ECO:0000256" key="2">
    <source>
        <dbReference type="SAM" id="MobiDB-lite"/>
    </source>
</evidence>
<dbReference type="Pfam" id="PF00004">
    <property type="entry name" value="AAA"/>
    <property type="match status" value="1"/>
</dbReference>
<protein>
    <recommendedName>
        <fullName evidence="4">AAA+ ATPase domain-containing protein</fullName>
    </recommendedName>
</protein>
<evidence type="ECO:0000313" key="5">
    <source>
        <dbReference type="EMBL" id="KAK0553818.1"/>
    </source>
</evidence>
<sequence length="594" mass="67548">MWSSLQNLTLLTDFSAPFVYVILYLVWLYGGWWYYPKSDLFEAFHYLTCTFAGFFYVIWFCVVTGSWWESKITSTSQPAQQSEPANVSNKPPPSEKQSSTVSWTPKAVQETLEENGTHVYIKIWNQLAREFPDHQLIGTRIELDIIKWAHSEKKLLSSADVAVLAPRQPAHLVWVAKRNVKSLVPGRPIHDGYTNFETGLRTVPQQELAQGSMQAQPSNVALEIEYNGTKIHLYFCEWIGEQGRRKFAWFAHFAGTSDKVGRDLFAEVYCWQNVLKDEIWMYDETFSKSKSLYADVMSADAEDLVLPEQTLDRLRRDTKTFFESRRIFESLQVPWKRGILLMGPPGNGKTATIKAIIRDSIGKAAILYARRLKDCRDRSTPAISAVFKHARENAPCLLIFEDLDSLVEASARSVLLNELDGLHSNEGILIIATTNHADKLDDALLNRPSRFDQKYTFDLPNEELRKKFIEKWLRERVGLGRLVFDGASQGGIDIKNAEELIDAVTAHTAGWSFAFLKELFLSFLLKVVVRHGTSDTQTEDTTIPTEKSQLDKSELSSLLKDVNIPARILMEVLDELATQVKTPVPDSPPLMIMK</sequence>
<evidence type="ECO:0000256" key="3">
    <source>
        <dbReference type="SAM" id="Phobius"/>
    </source>
</evidence>
<accession>A0AAN6GUA1</accession>
<evidence type="ECO:0000259" key="4">
    <source>
        <dbReference type="SMART" id="SM00382"/>
    </source>
</evidence>
<feature type="transmembrane region" description="Helical" evidence="3">
    <location>
        <begin position="47"/>
        <end position="68"/>
    </location>
</feature>
<proteinExistence type="inferred from homology"/>
<dbReference type="GO" id="GO:0005634">
    <property type="term" value="C:nucleus"/>
    <property type="evidence" value="ECO:0007669"/>
    <property type="project" value="TreeGrafter"/>
</dbReference>
<dbReference type="EMBL" id="JAPDMZ010000045">
    <property type="protein sequence ID" value="KAK0553818.1"/>
    <property type="molecule type" value="Genomic_DNA"/>
</dbReference>
<feature type="transmembrane region" description="Helical" evidence="3">
    <location>
        <begin position="14"/>
        <end position="35"/>
    </location>
</feature>
<dbReference type="InterPro" id="IPR003959">
    <property type="entry name" value="ATPase_AAA_core"/>
</dbReference>
<reference evidence="5" key="1">
    <citation type="journal article" date="2023" name="PhytoFront">
        <title>Draft Genome Resources of Seven Strains of Tilletia horrida, Causal Agent of Kernel Smut of Rice.</title>
        <authorList>
            <person name="Khanal S."/>
            <person name="Antony Babu S."/>
            <person name="Zhou X.G."/>
        </authorList>
    </citation>
    <scope>NUCLEOTIDE SEQUENCE</scope>
    <source>
        <strain evidence="5">TX6</strain>
    </source>
</reference>
<gene>
    <name evidence="5" type="ORF">OC846_002349</name>
</gene>
<dbReference type="InterPro" id="IPR003960">
    <property type="entry name" value="ATPase_AAA_CS"/>
</dbReference>
<dbReference type="GO" id="GO:0005524">
    <property type="term" value="F:ATP binding"/>
    <property type="evidence" value="ECO:0007669"/>
    <property type="project" value="UniProtKB-KW"/>
</dbReference>
<dbReference type="GO" id="GO:0003723">
    <property type="term" value="F:RNA binding"/>
    <property type="evidence" value="ECO:0007669"/>
    <property type="project" value="TreeGrafter"/>
</dbReference>
<dbReference type="PANTHER" id="PTHR23077">
    <property type="entry name" value="AAA-FAMILY ATPASE"/>
    <property type="match status" value="1"/>
</dbReference>
<keyword evidence="1" id="KW-0547">Nucleotide-binding</keyword>
<dbReference type="InterPro" id="IPR003593">
    <property type="entry name" value="AAA+_ATPase"/>
</dbReference>
<dbReference type="GO" id="GO:1990275">
    <property type="term" value="F:preribosome binding"/>
    <property type="evidence" value="ECO:0007669"/>
    <property type="project" value="TreeGrafter"/>
</dbReference>
<keyword evidence="3" id="KW-0472">Membrane</keyword>
<comment type="caution">
    <text evidence="5">The sequence shown here is derived from an EMBL/GenBank/DDBJ whole genome shotgun (WGS) entry which is preliminary data.</text>
</comment>
<dbReference type="CDD" id="cd19481">
    <property type="entry name" value="RecA-like_protease"/>
    <property type="match status" value="1"/>
</dbReference>
<feature type="domain" description="AAA+ ATPase" evidence="4">
    <location>
        <begin position="335"/>
        <end position="461"/>
    </location>
</feature>
<evidence type="ECO:0000313" key="6">
    <source>
        <dbReference type="Proteomes" id="UP001176517"/>
    </source>
</evidence>
<keyword evidence="3" id="KW-0812">Transmembrane</keyword>
<dbReference type="PROSITE" id="PS00674">
    <property type="entry name" value="AAA"/>
    <property type="match status" value="1"/>
</dbReference>
<dbReference type="SMART" id="SM00382">
    <property type="entry name" value="AAA"/>
    <property type="match status" value="1"/>
</dbReference>
<dbReference type="GO" id="GO:0042254">
    <property type="term" value="P:ribosome biogenesis"/>
    <property type="evidence" value="ECO:0007669"/>
    <property type="project" value="TreeGrafter"/>
</dbReference>
<organism evidence="5 6">
    <name type="scientific">Tilletia horrida</name>
    <dbReference type="NCBI Taxonomy" id="155126"/>
    <lineage>
        <taxon>Eukaryota</taxon>
        <taxon>Fungi</taxon>
        <taxon>Dikarya</taxon>
        <taxon>Basidiomycota</taxon>
        <taxon>Ustilaginomycotina</taxon>
        <taxon>Exobasidiomycetes</taxon>
        <taxon>Tilletiales</taxon>
        <taxon>Tilletiaceae</taxon>
        <taxon>Tilletia</taxon>
    </lineage>
</organism>
<dbReference type="AlphaFoldDB" id="A0AAN6GUA1"/>
<dbReference type="Proteomes" id="UP001176517">
    <property type="component" value="Unassembled WGS sequence"/>
</dbReference>
<name>A0AAN6GUA1_9BASI</name>
<dbReference type="InterPro" id="IPR050168">
    <property type="entry name" value="AAA_ATPase_domain"/>
</dbReference>
<keyword evidence="3" id="KW-1133">Transmembrane helix</keyword>
<dbReference type="GO" id="GO:0016887">
    <property type="term" value="F:ATP hydrolysis activity"/>
    <property type="evidence" value="ECO:0007669"/>
    <property type="project" value="InterPro"/>
</dbReference>
<keyword evidence="1" id="KW-0067">ATP-binding</keyword>
<dbReference type="SUPFAM" id="SSF52540">
    <property type="entry name" value="P-loop containing nucleoside triphosphate hydrolases"/>
    <property type="match status" value="1"/>
</dbReference>
<evidence type="ECO:0000256" key="1">
    <source>
        <dbReference type="RuleBase" id="RU003651"/>
    </source>
</evidence>
<comment type="similarity">
    <text evidence="1">Belongs to the AAA ATPase family.</text>
</comment>